<protein>
    <submittedName>
        <fullName evidence="1">Uncharacterized protein</fullName>
    </submittedName>
</protein>
<evidence type="ECO:0000313" key="1">
    <source>
        <dbReference type="EMBL" id="VDD57610.1"/>
    </source>
</evidence>
<reference evidence="1" key="1">
    <citation type="submission" date="2018-11" db="EMBL/GenBank/DDBJ databases">
        <authorList>
            <consortium name="Genoscope - CEA"/>
            <person name="William W."/>
        </authorList>
    </citation>
    <scope>NUCLEOTIDE SEQUENCE</scope>
</reference>
<organism evidence="1">
    <name type="scientific">Brassica oleracea</name>
    <name type="common">Wild cabbage</name>
    <dbReference type="NCBI Taxonomy" id="3712"/>
    <lineage>
        <taxon>Eukaryota</taxon>
        <taxon>Viridiplantae</taxon>
        <taxon>Streptophyta</taxon>
        <taxon>Embryophyta</taxon>
        <taxon>Tracheophyta</taxon>
        <taxon>Spermatophyta</taxon>
        <taxon>Magnoliopsida</taxon>
        <taxon>eudicotyledons</taxon>
        <taxon>Gunneridae</taxon>
        <taxon>Pentapetalae</taxon>
        <taxon>rosids</taxon>
        <taxon>malvids</taxon>
        <taxon>Brassicales</taxon>
        <taxon>Brassicaceae</taxon>
        <taxon>Brassiceae</taxon>
        <taxon>Brassica</taxon>
    </lineage>
</organism>
<dbReference type="AlphaFoldDB" id="A0A3P6FYI3"/>
<gene>
    <name evidence="1" type="ORF">BOLC8T50839H</name>
</gene>
<accession>A0A3P6FYI3</accession>
<sequence>MTTEIEPQSLQKLSLKSVKRALDLFSAAHDQLAPPDPESKKIRFSHKFQVAFGGVEPVSKQSIRRAEYNNEQIASSN</sequence>
<dbReference type="EMBL" id="LR031879">
    <property type="protein sequence ID" value="VDD57610.1"/>
    <property type="molecule type" value="Genomic_DNA"/>
</dbReference>
<proteinExistence type="predicted"/>
<name>A0A3P6FYI3_BRAOL</name>